<keyword evidence="8" id="KW-1185">Reference proteome</keyword>
<dbReference type="AlphaFoldDB" id="A0A6I4NW48"/>
<reference evidence="7 8" key="1">
    <citation type="submission" date="2019-12" db="EMBL/GenBank/DDBJ databases">
        <authorList>
            <person name="Kim Y.S."/>
        </authorList>
    </citation>
    <scope>NUCLEOTIDE SEQUENCE [LARGE SCALE GENOMIC DNA]</scope>
    <source>
        <strain evidence="7 8">MMS17-SY077</strain>
    </source>
</reference>
<dbReference type="GO" id="GO:0016020">
    <property type="term" value="C:membrane"/>
    <property type="evidence" value="ECO:0007669"/>
    <property type="project" value="UniProtKB-SubCell"/>
</dbReference>
<keyword evidence="3 6" id="KW-1133">Transmembrane helix</keyword>
<sequence>MTRKPPPAEAVIERLEQPLGDGTGDLPNIPLLDAAEADANIEIKPTWRGWIHAGTFPLAIAAGIVLICLAQGAPAKWASAVFMTTSLLLFGNSALYHRFNWSPKVKVILKRIDHANIFLLIAGTYTPLAILALPPEKGWLLLGFVWGGALLGIAFRVFWISAPRWLYVPIYLLLGWAAVMYLGDLLEASVAMMVLVLVGGLLYTAGAIVYGFKKPNPIPGVFGFHEIFHTCTVLAFMCHWTATLLIALAPAYHAG</sequence>
<keyword evidence="2 6" id="KW-0812">Transmembrane</keyword>
<evidence type="ECO:0000256" key="6">
    <source>
        <dbReference type="SAM" id="Phobius"/>
    </source>
</evidence>
<evidence type="ECO:0000256" key="5">
    <source>
        <dbReference type="PIRSR" id="PIRSR604254-1"/>
    </source>
</evidence>
<dbReference type="Pfam" id="PF03006">
    <property type="entry name" value="HlyIII"/>
    <property type="match status" value="1"/>
</dbReference>
<gene>
    <name evidence="7" type="ORF">GB864_07235</name>
</gene>
<proteinExistence type="predicted"/>
<comment type="caution">
    <text evidence="7">The sequence shown here is derived from an EMBL/GenBank/DDBJ whole genome shotgun (WGS) entry which is preliminary data.</text>
</comment>
<evidence type="ECO:0000313" key="7">
    <source>
        <dbReference type="EMBL" id="MWB98341.1"/>
    </source>
</evidence>
<organism evidence="7 8">
    <name type="scientific">Agromyces seonyuensis</name>
    <dbReference type="NCBI Taxonomy" id="2662446"/>
    <lineage>
        <taxon>Bacteria</taxon>
        <taxon>Bacillati</taxon>
        <taxon>Actinomycetota</taxon>
        <taxon>Actinomycetes</taxon>
        <taxon>Micrococcales</taxon>
        <taxon>Microbacteriaceae</taxon>
        <taxon>Agromyces</taxon>
    </lineage>
</organism>
<feature type="binding site" evidence="5">
    <location>
        <position position="97"/>
    </location>
    <ligand>
        <name>Zn(2+)</name>
        <dbReference type="ChEBI" id="CHEBI:29105"/>
    </ligand>
</feature>
<dbReference type="Proteomes" id="UP000438182">
    <property type="component" value="Unassembled WGS sequence"/>
</dbReference>
<feature type="transmembrane region" description="Helical" evidence="6">
    <location>
        <begin position="78"/>
        <end position="96"/>
    </location>
</feature>
<feature type="transmembrane region" description="Helical" evidence="6">
    <location>
        <begin position="165"/>
        <end position="183"/>
    </location>
</feature>
<evidence type="ECO:0000256" key="2">
    <source>
        <dbReference type="ARBA" id="ARBA00022692"/>
    </source>
</evidence>
<protein>
    <submittedName>
        <fullName evidence="7">Hemolysin III family protein</fullName>
    </submittedName>
</protein>
<name>A0A6I4NW48_9MICO</name>
<feature type="binding site" evidence="5">
    <location>
        <position position="225"/>
    </location>
    <ligand>
        <name>Zn(2+)</name>
        <dbReference type="ChEBI" id="CHEBI:29105"/>
    </ligand>
</feature>
<feature type="transmembrane region" description="Helical" evidence="6">
    <location>
        <begin position="233"/>
        <end position="252"/>
    </location>
</feature>
<dbReference type="GO" id="GO:0046872">
    <property type="term" value="F:metal ion binding"/>
    <property type="evidence" value="ECO:0007669"/>
    <property type="project" value="UniProtKB-KW"/>
</dbReference>
<feature type="transmembrane region" description="Helical" evidence="6">
    <location>
        <begin position="117"/>
        <end position="133"/>
    </location>
</feature>
<evidence type="ECO:0000256" key="3">
    <source>
        <dbReference type="ARBA" id="ARBA00022989"/>
    </source>
</evidence>
<keyword evidence="5" id="KW-0862">Zinc</keyword>
<dbReference type="EMBL" id="WSTA01000024">
    <property type="protein sequence ID" value="MWB98341.1"/>
    <property type="molecule type" value="Genomic_DNA"/>
</dbReference>
<evidence type="ECO:0000256" key="4">
    <source>
        <dbReference type="ARBA" id="ARBA00023136"/>
    </source>
</evidence>
<accession>A0A6I4NW48</accession>
<feature type="transmembrane region" description="Helical" evidence="6">
    <location>
        <begin position="189"/>
        <end position="212"/>
    </location>
</feature>
<dbReference type="PANTHER" id="PTHR20855">
    <property type="entry name" value="ADIPOR/PROGESTIN RECEPTOR-RELATED"/>
    <property type="match status" value="1"/>
</dbReference>
<keyword evidence="5" id="KW-0479">Metal-binding</keyword>
<dbReference type="PANTHER" id="PTHR20855:SF3">
    <property type="entry name" value="LD03007P"/>
    <property type="match status" value="1"/>
</dbReference>
<feature type="binding site" evidence="5">
    <location>
        <position position="229"/>
    </location>
    <ligand>
        <name>Zn(2+)</name>
        <dbReference type="ChEBI" id="CHEBI:29105"/>
    </ligand>
</feature>
<feature type="transmembrane region" description="Helical" evidence="6">
    <location>
        <begin position="50"/>
        <end position="72"/>
    </location>
</feature>
<keyword evidence="4 6" id="KW-0472">Membrane</keyword>
<dbReference type="InterPro" id="IPR004254">
    <property type="entry name" value="AdipoR/HlyIII-related"/>
</dbReference>
<feature type="transmembrane region" description="Helical" evidence="6">
    <location>
        <begin position="139"/>
        <end position="158"/>
    </location>
</feature>
<evidence type="ECO:0000256" key="1">
    <source>
        <dbReference type="ARBA" id="ARBA00004141"/>
    </source>
</evidence>
<evidence type="ECO:0000313" key="8">
    <source>
        <dbReference type="Proteomes" id="UP000438182"/>
    </source>
</evidence>
<comment type="subcellular location">
    <subcellularLocation>
        <location evidence="1">Membrane</location>
        <topology evidence="1">Multi-pass membrane protein</topology>
    </subcellularLocation>
</comment>